<name>A0A3B0WFE7_9ZZZZ</name>
<dbReference type="InterPro" id="IPR049806">
    <property type="entry name" value="MasK-like_C"/>
</dbReference>
<accession>A0A3B0WFE7</accession>
<keyword evidence="2" id="KW-0812">Transmembrane</keyword>
<feature type="region of interest" description="Disordered" evidence="1">
    <location>
        <begin position="210"/>
        <end position="254"/>
    </location>
</feature>
<evidence type="ECO:0000256" key="2">
    <source>
        <dbReference type="SAM" id="Phobius"/>
    </source>
</evidence>
<feature type="compositionally biased region" description="Basic and acidic residues" evidence="1">
    <location>
        <begin position="222"/>
        <end position="245"/>
    </location>
</feature>
<reference evidence="3" key="1">
    <citation type="submission" date="2018-06" db="EMBL/GenBank/DDBJ databases">
        <authorList>
            <person name="Zhirakovskaya E."/>
        </authorList>
    </citation>
    <scope>NUCLEOTIDE SEQUENCE</scope>
</reference>
<protein>
    <submittedName>
        <fullName evidence="3">TonB-like</fullName>
    </submittedName>
</protein>
<evidence type="ECO:0000313" key="3">
    <source>
        <dbReference type="EMBL" id="VAW51073.1"/>
    </source>
</evidence>
<keyword evidence="2" id="KW-0472">Membrane</keyword>
<dbReference type="AlphaFoldDB" id="A0A3B0WFE7"/>
<dbReference type="SUPFAM" id="SSF74653">
    <property type="entry name" value="TolA/TonB C-terminal domain"/>
    <property type="match status" value="1"/>
</dbReference>
<keyword evidence="2" id="KW-1133">Transmembrane helix</keyword>
<sequence>MADDIKNQQDEVNRKIGDAYDRLNELESEESGISGELGDLNVQRHRFAVLSEISDQLEKLEKLGGAHLFWGEDHDRDIAQKHQKSVRDLVINYDSRVAELYNKQQTRDESVESLTAKINLLNEETINLQAREEARAEEFIIERDMVELPFRPMHMPWNGNDRDQKQFRKILLIVLFVSFMLGILIPMWNIPVPDRIEVVEVPERLAQLIIPKKEPPPPPKAQKKEEKKLDKEKPKKDKKPQPEKAKKARKKAESAGLMAFKDDFADLIDNTPVANLGAKAKISGKGSKAKKTTRSLVTSNVGTTSNGINTAALSRNVGGTGDNIGNVEFSRVESSIGTDFAGEERPLSDGPGPSRTDEEIQIVFDKYKAALYRIYNRELRKNPTLQGKMVLRLTIEPNGKVSACTVDSSDMDAPTLDKKIAARVKKFNFGAKDSVPTITILYPIDFLPAT</sequence>
<proteinExistence type="predicted"/>
<feature type="transmembrane region" description="Helical" evidence="2">
    <location>
        <begin position="170"/>
        <end position="188"/>
    </location>
</feature>
<dbReference type="NCBIfam" id="NF033768">
    <property type="entry name" value="myxo_SS_tail"/>
    <property type="match status" value="1"/>
</dbReference>
<dbReference type="EMBL" id="UOFE01000013">
    <property type="protein sequence ID" value="VAW51073.1"/>
    <property type="molecule type" value="Genomic_DNA"/>
</dbReference>
<gene>
    <name evidence="3" type="ORF">MNBD_GAMMA05-951</name>
</gene>
<evidence type="ECO:0000256" key="1">
    <source>
        <dbReference type="SAM" id="MobiDB-lite"/>
    </source>
</evidence>
<organism evidence="3">
    <name type="scientific">hydrothermal vent metagenome</name>
    <dbReference type="NCBI Taxonomy" id="652676"/>
    <lineage>
        <taxon>unclassified sequences</taxon>
        <taxon>metagenomes</taxon>
        <taxon>ecological metagenomes</taxon>
    </lineage>
</organism>